<keyword evidence="2" id="KW-1003">Cell membrane</keyword>
<evidence type="ECO:0000256" key="2">
    <source>
        <dbReference type="ARBA" id="ARBA00022475"/>
    </source>
</evidence>
<gene>
    <name evidence="16" type="primary">BSG</name>
</gene>
<dbReference type="SMART" id="SM00409">
    <property type="entry name" value="IG"/>
    <property type="match status" value="3"/>
</dbReference>
<proteinExistence type="predicted"/>
<dbReference type="Pfam" id="PF13927">
    <property type="entry name" value="Ig_3"/>
    <property type="match status" value="1"/>
</dbReference>
<dbReference type="InterPro" id="IPR013098">
    <property type="entry name" value="Ig_I-set"/>
</dbReference>
<feature type="transmembrane region" description="Helical" evidence="12">
    <location>
        <begin position="328"/>
        <end position="349"/>
    </location>
</feature>
<feature type="region of interest" description="Disordered" evidence="11">
    <location>
        <begin position="356"/>
        <end position="387"/>
    </location>
</feature>
<evidence type="ECO:0000313" key="15">
    <source>
        <dbReference type="Proteomes" id="UP001652622"/>
    </source>
</evidence>
<dbReference type="InterPro" id="IPR003599">
    <property type="entry name" value="Ig_sub"/>
</dbReference>
<dbReference type="Proteomes" id="UP001652622">
    <property type="component" value="Unplaced"/>
</dbReference>
<keyword evidence="15" id="KW-1185">Reference proteome</keyword>
<evidence type="ECO:0000256" key="10">
    <source>
        <dbReference type="ARBA" id="ARBA00023876"/>
    </source>
</evidence>
<dbReference type="InterPro" id="IPR013783">
    <property type="entry name" value="Ig-like_fold"/>
</dbReference>
<dbReference type="SUPFAM" id="SSF48726">
    <property type="entry name" value="Immunoglobulin"/>
    <property type="match status" value="3"/>
</dbReference>
<dbReference type="RefSeq" id="XP_060551051.1">
    <property type="nucleotide sequence ID" value="XM_060695068.1"/>
</dbReference>
<comment type="subcellular location">
    <subcellularLocation>
        <location evidence="9">Basolateral cell membrane</location>
        <topology evidence="9">Single-pass type I membrane protein</topology>
    </subcellularLocation>
    <subcellularLocation>
        <location evidence="1">Endoplasmic reticulum membrane</location>
        <topology evidence="1">Single-pass type I membrane protein</topology>
    </subcellularLocation>
</comment>
<feature type="signal peptide" evidence="13">
    <location>
        <begin position="1"/>
        <end position="22"/>
    </location>
</feature>
<keyword evidence="7" id="KW-0325">Glycoprotein</keyword>
<dbReference type="GeneID" id="117668635"/>
<evidence type="ECO:0000256" key="6">
    <source>
        <dbReference type="ARBA" id="ARBA00023170"/>
    </source>
</evidence>
<keyword evidence="8" id="KW-0393">Immunoglobulin domain</keyword>
<evidence type="ECO:0000256" key="8">
    <source>
        <dbReference type="ARBA" id="ARBA00023319"/>
    </source>
</evidence>
<feature type="domain" description="Ig-like" evidence="14">
    <location>
        <begin position="225"/>
        <end position="321"/>
    </location>
</feature>
<dbReference type="InterPro" id="IPR036179">
    <property type="entry name" value="Ig-like_dom_sf"/>
</dbReference>
<evidence type="ECO:0000256" key="1">
    <source>
        <dbReference type="ARBA" id="ARBA00004115"/>
    </source>
</evidence>
<evidence type="ECO:0000256" key="7">
    <source>
        <dbReference type="ARBA" id="ARBA00023180"/>
    </source>
</evidence>
<evidence type="ECO:0000256" key="12">
    <source>
        <dbReference type="SAM" id="Phobius"/>
    </source>
</evidence>
<dbReference type="PANTHER" id="PTHR10075:SF107">
    <property type="entry name" value="BASIGIN"/>
    <property type="match status" value="1"/>
</dbReference>
<keyword evidence="3" id="KW-0256">Endoplasmic reticulum</keyword>
<evidence type="ECO:0000259" key="14">
    <source>
        <dbReference type="PROSITE" id="PS50835"/>
    </source>
</evidence>
<evidence type="ECO:0000256" key="4">
    <source>
        <dbReference type="ARBA" id="ARBA00023136"/>
    </source>
</evidence>
<protein>
    <recommendedName>
        <fullName evidence="10">Basigin</fullName>
    </recommendedName>
</protein>
<feature type="chain" id="PRO_5046253565" description="Basigin" evidence="13">
    <location>
        <begin position="23"/>
        <end position="387"/>
    </location>
</feature>
<evidence type="ECO:0000256" key="3">
    <source>
        <dbReference type="ARBA" id="ARBA00022824"/>
    </source>
</evidence>
<keyword evidence="13" id="KW-0732">Signal</keyword>
<evidence type="ECO:0000256" key="9">
    <source>
        <dbReference type="ARBA" id="ARBA00023768"/>
    </source>
</evidence>
<evidence type="ECO:0000313" key="16">
    <source>
        <dbReference type="RefSeq" id="XP_060551051.1"/>
    </source>
</evidence>
<keyword evidence="6" id="KW-0675">Receptor</keyword>
<dbReference type="PROSITE" id="PS50835">
    <property type="entry name" value="IG_LIKE"/>
    <property type="match status" value="3"/>
</dbReference>
<reference evidence="16" key="1">
    <citation type="submission" date="2025-08" db="UniProtKB">
        <authorList>
            <consortium name="RefSeq"/>
        </authorList>
    </citation>
    <scope>IDENTIFICATION</scope>
    <source>
        <tissue evidence="16">Blood</tissue>
    </source>
</reference>
<name>A0ABM3ZRQ0_PANGU</name>
<organism evidence="15 16">
    <name type="scientific">Pantherophis guttatus</name>
    <name type="common">Corn snake</name>
    <name type="synonym">Elaphe guttata</name>
    <dbReference type="NCBI Taxonomy" id="94885"/>
    <lineage>
        <taxon>Eukaryota</taxon>
        <taxon>Metazoa</taxon>
        <taxon>Chordata</taxon>
        <taxon>Craniata</taxon>
        <taxon>Vertebrata</taxon>
        <taxon>Euteleostomi</taxon>
        <taxon>Lepidosauria</taxon>
        <taxon>Squamata</taxon>
        <taxon>Bifurcata</taxon>
        <taxon>Unidentata</taxon>
        <taxon>Episquamata</taxon>
        <taxon>Toxicofera</taxon>
        <taxon>Serpentes</taxon>
        <taxon>Colubroidea</taxon>
        <taxon>Colubridae</taxon>
        <taxon>Colubrinae</taxon>
        <taxon>Pantherophis</taxon>
    </lineage>
</organism>
<evidence type="ECO:0000256" key="11">
    <source>
        <dbReference type="SAM" id="MobiDB-lite"/>
    </source>
</evidence>
<dbReference type="InterPro" id="IPR007110">
    <property type="entry name" value="Ig-like_dom"/>
</dbReference>
<dbReference type="Gene3D" id="2.60.40.10">
    <property type="entry name" value="Immunoglobulins"/>
    <property type="match status" value="3"/>
</dbReference>
<feature type="domain" description="Ig-like" evidence="14">
    <location>
        <begin position="39"/>
        <end position="127"/>
    </location>
</feature>
<dbReference type="SMART" id="SM00408">
    <property type="entry name" value="IGc2"/>
    <property type="match status" value="2"/>
</dbReference>
<keyword evidence="12" id="KW-1133">Transmembrane helix</keyword>
<keyword evidence="4 12" id="KW-0472">Membrane</keyword>
<evidence type="ECO:0000256" key="13">
    <source>
        <dbReference type="SAM" id="SignalP"/>
    </source>
</evidence>
<sequence>MAAGLVLLTVGSLLCALRGASAAAGFIKSPLSQKKLTEESVELHCEAIGNPIPEIQWWFEGTDPNGTAIQLWDGAWQNRVQISATYQQHSSSTIAITNLTIEDSGTYECWASNDPDRNHLSKSPKVKWIRSQANVIVTKRAKIATSPEVTAGSNVIISCNISEAPTPIKGNYWMKGETKLDSNVTALDFTSYMIPKVDYETSGEYHCVFDTTPLTKGTVFVKVTPHVVPYKKTEHGNEGDAIILTCKCNSYPAITQWTWYKVVDQVPQPVANGTEERFYIQSNGTRTDLRIISLNLEKDPGKYVCNGTNELGEGSADVTLRVRSRLAALWPFLGIVAEVLVLVTIIFIYEKRRKPNEVPEDDDGGSAPLKGNTANNMDKNVRQRNAN</sequence>
<dbReference type="PANTHER" id="PTHR10075">
    <property type="entry name" value="BASIGIN RELATED"/>
    <property type="match status" value="1"/>
</dbReference>
<keyword evidence="12" id="KW-0812">Transmembrane</keyword>
<evidence type="ECO:0000256" key="5">
    <source>
        <dbReference type="ARBA" id="ARBA00023157"/>
    </source>
</evidence>
<dbReference type="InterPro" id="IPR003598">
    <property type="entry name" value="Ig_sub2"/>
</dbReference>
<accession>A0ABM3ZRQ0</accession>
<dbReference type="Pfam" id="PF07679">
    <property type="entry name" value="I-set"/>
    <property type="match status" value="1"/>
</dbReference>
<feature type="compositionally biased region" description="Polar residues" evidence="11">
    <location>
        <begin position="372"/>
        <end position="387"/>
    </location>
</feature>
<feature type="domain" description="Ig-like" evidence="14">
    <location>
        <begin position="133"/>
        <end position="207"/>
    </location>
</feature>
<keyword evidence="5" id="KW-1015">Disulfide bond</keyword>